<gene>
    <name evidence="2" type="ORF">H0235_016761</name>
</gene>
<protein>
    <submittedName>
        <fullName evidence="2">Uncharacterized protein</fullName>
    </submittedName>
</protein>
<evidence type="ECO:0000313" key="3">
    <source>
        <dbReference type="Proteomes" id="UP000600918"/>
    </source>
</evidence>
<evidence type="ECO:0000313" key="2">
    <source>
        <dbReference type="EMBL" id="KAF7394166.1"/>
    </source>
</evidence>
<organism evidence="2 3">
    <name type="scientific">Vespula pensylvanica</name>
    <name type="common">Western yellow jacket</name>
    <name type="synonym">Wasp</name>
    <dbReference type="NCBI Taxonomy" id="30213"/>
    <lineage>
        <taxon>Eukaryota</taxon>
        <taxon>Metazoa</taxon>
        <taxon>Ecdysozoa</taxon>
        <taxon>Arthropoda</taxon>
        <taxon>Hexapoda</taxon>
        <taxon>Insecta</taxon>
        <taxon>Pterygota</taxon>
        <taxon>Neoptera</taxon>
        <taxon>Endopterygota</taxon>
        <taxon>Hymenoptera</taxon>
        <taxon>Apocrita</taxon>
        <taxon>Aculeata</taxon>
        <taxon>Vespoidea</taxon>
        <taxon>Vespidae</taxon>
        <taxon>Vespinae</taxon>
        <taxon>Vespula</taxon>
    </lineage>
</organism>
<feature type="region of interest" description="Disordered" evidence="1">
    <location>
        <begin position="53"/>
        <end position="91"/>
    </location>
</feature>
<keyword evidence="3" id="KW-1185">Reference proteome</keyword>
<reference evidence="2" key="1">
    <citation type="journal article" date="2020" name="G3 (Bethesda)">
        <title>High-Quality Assemblies for Three Invasive Social Wasps from the &lt;i&gt;Vespula&lt;/i&gt; Genus.</title>
        <authorList>
            <person name="Harrop T.W.R."/>
            <person name="Guhlin J."/>
            <person name="McLaughlin G.M."/>
            <person name="Permina E."/>
            <person name="Stockwell P."/>
            <person name="Gilligan J."/>
            <person name="Le Lec M.F."/>
            <person name="Gruber M.A.M."/>
            <person name="Quinn O."/>
            <person name="Lovegrove M."/>
            <person name="Duncan E.J."/>
            <person name="Remnant E.J."/>
            <person name="Van Eeckhoven J."/>
            <person name="Graham B."/>
            <person name="Knapp R.A."/>
            <person name="Langford K.W."/>
            <person name="Kronenberg Z."/>
            <person name="Press M.O."/>
            <person name="Eacker S.M."/>
            <person name="Wilson-Rankin E.E."/>
            <person name="Purcell J."/>
            <person name="Lester P.J."/>
            <person name="Dearden P.K."/>
        </authorList>
    </citation>
    <scope>NUCLEOTIDE SEQUENCE</scope>
    <source>
        <strain evidence="2">Volc-1</strain>
    </source>
</reference>
<name>A0A834JV38_VESPE</name>
<accession>A0A834JV38</accession>
<proteinExistence type="predicted"/>
<sequence length="151" mass="16932">MTHVRQLVRQLEVTRDARRGSTRSGSICHYRFGVCASQAPEMHLVLRLVAGCRHPRGHRPPPDSYGAPPHRPPHRPPHAPPPLGSVLNKPDDGDFEFAGVRNIVSDAFEKDVVSEKTWPKFIVASRRRRTTLKGRVALWYTPSPKVLPPEG</sequence>
<dbReference type="EMBL" id="JACSDY010000021">
    <property type="protein sequence ID" value="KAF7394166.1"/>
    <property type="molecule type" value="Genomic_DNA"/>
</dbReference>
<dbReference type="AlphaFoldDB" id="A0A834JV38"/>
<evidence type="ECO:0000256" key="1">
    <source>
        <dbReference type="SAM" id="MobiDB-lite"/>
    </source>
</evidence>
<comment type="caution">
    <text evidence="2">The sequence shown here is derived from an EMBL/GenBank/DDBJ whole genome shotgun (WGS) entry which is preliminary data.</text>
</comment>
<dbReference type="Proteomes" id="UP000600918">
    <property type="component" value="Unassembled WGS sequence"/>
</dbReference>